<reference evidence="4" key="1">
    <citation type="journal article" date="2019" name="Int. J. Syst. Evol. Microbiol.">
        <title>The Global Catalogue of Microorganisms (GCM) 10K type strain sequencing project: providing services to taxonomists for standard genome sequencing and annotation.</title>
        <authorList>
            <consortium name="The Broad Institute Genomics Platform"/>
            <consortium name="The Broad Institute Genome Sequencing Center for Infectious Disease"/>
            <person name="Wu L."/>
            <person name="Ma J."/>
        </authorList>
    </citation>
    <scope>NUCLEOTIDE SEQUENCE [LARGE SCALE GENOMIC DNA]</scope>
    <source>
        <strain evidence="4">CCUG 61707</strain>
    </source>
</reference>
<dbReference type="Gene3D" id="3.40.50.1240">
    <property type="entry name" value="Phosphoglycerate mutase-like"/>
    <property type="match status" value="1"/>
</dbReference>
<dbReference type="InterPro" id="IPR013078">
    <property type="entry name" value="His_Pase_superF_clade-1"/>
</dbReference>
<feature type="region of interest" description="Disordered" evidence="2">
    <location>
        <begin position="1"/>
        <end position="27"/>
    </location>
</feature>
<dbReference type="InterPro" id="IPR004449">
    <property type="entry name" value="SixA"/>
</dbReference>
<accession>A0ABW3I9T6</accession>
<dbReference type="InterPro" id="IPR029033">
    <property type="entry name" value="His_PPase_superfam"/>
</dbReference>
<name>A0ABW3I9T6_9PAST</name>
<evidence type="ECO:0000256" key="2">
    <source>
        <dbReference type="SAM" id="MobiDB-lite"/>
    </source>
</evidence>
<keyword evidence="1" id="KW-0378">Hydrolase</keyword>
<dbReference type="NCBIfam" id="TIGR00249">
    <property type="entry name" value="sixA"/>
    <property type="match status" value="1"/>
</dbReference>
<dbReference type="InterPro" id="IPR051021">
    <property type="entry name" value="Mito_Ser/Thr_phosphatase"/>
</dbReference>
<evidence type="ECO:0000313" key="4">
    <source>
        <dbReference type="Proteomes" id="UP001596996"/>
    </source>
</evidence>
<sequence>MRHGEAEARSTSDEERHLTMRGKTQAKEQGQWLKSMNVELDKVLVSPYVRTQDTFFQINEIYQNSLIDKQEIWKGITPDGNSSNVVNYLILLFKQKYQSVLLLSHLPLVSEIVTELCGKNPASFYPSTIVQIEFDGQNAIVEQIKYPN</sequence>
<gene>
    <name evidence="3" type="primary">sixA</name>
    <name evidence="3" type="ORF">ACFQ02_05885</name>
</gene>
<dbReference type="Pfam" id="PF00300">
    <property type="entry name" value="His_Phos_1"/>
    <property type="match status" value="1"/>
</dbReference>
<evidence type="ECO:0000256" key="1">
    <source>
        <dbReference type="ARBA" id="ARBA00022801"/>
    </source>
</evidence>
<protein>
    <submittedName>
        <fullName evidence="3">Phosphohistidine phosphatase SixA</fullName>
    </submittedName>
</protein>
<keyword evidence="4" id="KW-1185">Reference proteome</keyword>
<dbReference type="RefSeq" id="WP_380821005.1">
    <property type="nucleotide sequence ID" value="NZ_JBHTJN010000011.1"/>
</dbReference>
<evidence type="ECO:0000313" key="3">
    <source>
        <dbReference type="EMBL" id="MFD0966375.1"/>
    </source>
</evidence>
<organism evidence="3 4">
    <name type="scientific">Seminibacterium arietis</name>
    <dbReference type="NCBI Taxonomy" id="1173502"/>
    <lineage>
        <taxon>Bacteria</taxon>
        <taxon>Pseudomonadati</taxon>
        <taxon>Pseudomonadota</taxon>
        <taxon>Gammaproteobacteria</taxon>
        <taxon>Pasteurellales</taxon>
        <taxon>Pasteurellaceae</taxon>
        <taxon>Seminibacterium</taxon>
    </lineage>
</organism>
<proteinExistence type="predicted"/>
<dbReference type="Proteomes" id="UP001596996">
    <property type="component" value="Unassembled WGS sequence"/>
</dbReference>
<dbReference type="SUPFAM" id="SSF53254">
    <property type="entry name" value="Phosphoglycerate mutase-like"/>
    <property type="match status" value="1"/>
</dbReference>
<feature type="compositionally biased region" description="Basic and acidic residues" evidence="2">
    <location>
        <begin position="1"/>
        <end position="18"/>
    </location>
</feature>
<dbReference type="PANTHER" id="PTHR20935">
    <property type="entry name" value="PHOSPHOGLYCERATE MUTASE-RELATED"/>
    <property type="match status" value="1"/>
</dbReference>
<dbReference type="EMBL" id="JBHTJN010000011">
    <property type="protein sequence ID" value="MFD0966375.1"/>
    <property type="molecule type" value="Genomic_DNA"/>
</dbReference>
<dbReference type="CDD" id="cd07067">
    <property type="entry name" value="HP_PGM_like"/>
    <property type="match status" value="1"/>
</dbReference>
<comment type="caution">
    <text evidence="3">The sequence shown here is derived from an EMBL/GenBank/DDBJ whole genome shotgun (WGS) entry which is preliminary data.</text>
</comment>
<dbReference type="PANTHER" id="PTHR20935:SF1">
    <property type="entry name" value="SLL1549 PROTEIN"/>
    <property type="match status" value="1"/>
</dbReference>